<dbReference type="UCSC" id="Y17G9A.1">
    <property type="organism name" value="c. elegans"/>
</dbReference>
<keyword evidence="21" id="KW-1185">Reference proteome</keyword>
<dbReference type="EMBL" id="BX284604">
    <property type="protein sequence ID" value="CCD72228.1"/>
    <property type="molecule type" value="Genomic_DNA"/>
</dbReference>
<protein>
    <recommendedName>
        <fullName evidence="16">Serpentine receptor class r-10</fullName>
    </recommendedName>
    <alternativeName>
        <fullName evidence="17">Odorant response abnormal protein 10</fullName>
    </alternativeName>
    <alternativeName>
        <fullName evidence="18">Olfactory receptor 10</fullName>
    </alternativeName>
</protein>
<dbReference type="SMR" id="Q9N483"/>
<dbReference type="PANTHER" id="PTHR22943:SF64">
    <property type="entry name" value="SEVEN TM RECEPTOR"/>
    <property type="match status" value="1"/>
</dbReference>
<dbReference type="InParanoid" id="Q9N483"/>
<dbReference type="GO" id="GO:0042048">
    <property type="term" value="P:olfactory behavior"/>
    <property type="evidence" value="ECO:0000318"/>
    <property type="project" value="GO_Central"/>
</dbReference>
<evidence type="ECO:0000256" key="8">
    <source>
        <dbReference type="ARBA" id="ARBA00023069"/>
    </source>
</evidence>
<dbReference type="FunCoup" id="Q9N483">
    <property type="interactions" value="387"/>
</dbReference>
<dbReference type="KEGG" id="cel:CELE_Y17G9A.1"/>
<evidence type="ECO:0000313" key="20">
    <source>
        <dbReference type="EMBL" id="CCD72228.1"/>
    </source>
</evidence>
<organism evidence="20 21">
    <name type="scientific">Caenorhabditis elegans</name>
    <dbReference type="NCBI Taxonomy" id="6239"/>
    <lineage>
        <taxon>Eukaryota</taxon>
        <taxon>Metazoa</taxon>
        <taxon>Ecdysozoa</taxon>
        <taxon>Nematoda</taxon>
        <taxon>Chromadorea</taxon>
        <taxon>Rhabditida</taxon>
        <taxon>Rhabditina</taxon>
        <taxon>Rhabditomorpha</taxon>
        <taxon>Rhabditoidea</taxon>
        <taxon>Rhabditidae</taxon>
        <taxon>Peloderinae</taxon>
        <taxon>Caenorhabditis</taxon>
    </lineage>
</organism>
<dbReference type="OMA" id="IKTISWI"/>
<dbReference type="WormBase" id="Y17G9A.1">
    <property type="protein sequence ID" value="CE35062"/>
    <property type="gene ID" value="WBGene00006217"/>
    <property type="gene designation" value="str-173"/>
</dbReference>
<dbReference type="CTD" id="189459"/>
<comment type="function">
    <text evidence="13">An odorant receptor which affects chemotaxis to the volatile odorant diacetyl. Specifies AWA neuronal cell fate via the odr-7 pathway.</text>
</comment>
<keyword evidence="2" id="KW-1003">Cell membrane</keyword>
<evidence type="ECO:0000256" key="14">
    <source>
        <dbReference type="ARBA" id="ARBA00061678"/>
    </source>
</evidence>
<dbReference type="Bgee" id="WBGene00006217">
    <property type="expression patterns" value="Expressed in pharyngeal muscle cell (C elegans) and 2 other cell types or tissues"/>
</dbReference>
<dbReference type="GO" id="GO:0005886">
    <property type="term" value="C:plasma membrane"/>
    <property type="evidence" value="ECO:0000318"/>
    <property type="project" value="GO_Central"/>
</dbReference>
<evidence type="ECO:0000256" key="11">
    <source>
        <dbReference type="ARBA" id="ARBA00023180"/>
    </source>
</evidence>
<dbReference type="Proteomes" id="UP000001940">
    <property type="component" value="Chromosome IV"/>
</dbReference>
<dbReference type="GO" id="GO:0006935">
    <property type="term" value="P:chemotaxis"/>
    <property type="evidence" value="ECO:0007669"/>
    <property type="project" value="UniProtKB-KW"/>
</dbReference>
<keyword evidence="4" id="KW-0716">Sensory transduction</keyword>
<dbReference type="PaxDb" id="6239-Y17G9A.1"/>
<accession>Q9N483</accession>
<gene>
    <name evidence="20 22" type="primary">str-173</name>
    <name evidence="20" type="ORF">CELE_Y17G9A.1</name>
    <name evidence="22" type="ORF">Y17G9A.1</name>
</gene>
<keyword evidence="5 19" id="KW-0812">Transmembrane</keyword>
<evidence type="ECO:0000256" key="1">
    <source>
        <dbReference type="ARBA" id="ARBA00004272"/>
    </source>
</evidence>
<evidence type="ECO:0000313" key="21">
    <source>
        <dbReference type="Proteomes" id="UP000001940"/>
    </source>
</evidence>
<feature type="transmembrane region" description="Helical" evidence="19">
    <location>
        <begin position="46"/>
        <end position="68"/>
    </location>
</feature>
<comment type="subunit">
    <text evidence="15">Interacts with odr-4.</text>
</comment>
<dbReference type="FunFam" id="1.20.1070.10:FF:000128">
    <property type="entry name" value="Seven TM Receptor"/>
    <property type="match status" value="1"/>
</dbReference>
<dbReference type="STRING" id="6239.Y17G9A.1.1"/>
<keyword evidence="12" id="KW-0966">Cell projection</keyword>
<keyword evidence="11" id="KW-0325">Glycoprotein</keyword>
<feature type="transmembrane region" description="Helical" evidence="19">
    <location>
        <begin position="134"/>
        <end position="151"/>
    </location>
</feature>
<feature type="transmembrane region" description="Helical" evidence="19">
    <location>
        <begin position="255"/>
        <end position="279"/>
    </location>
</feature>
<evidence type="ECO:0000313" key="22">
    <source>
        <dbReference type="WormBase" id="Y17G9A.1"/>
    </source>
</evidence>
<evidence type="ECO:0000256" key="6">
    <source>
        <dbReference type="ARBA" id="ARBA00022725"/>
    </source>
</evidence>
<keyword evidence="9 19" id="KW-0472">Membrane</keyword>
<feature type="transmembrane region" description="Helical" evidence="19">
    <location>
        <begin position="285"/>
        <end position="312"/>
    </location>
</feature>
<evidence type="ECO:0000256" key="18">
    <source>
        <dbReference type="ARBA" id="ARBA00082489"/>
    </source>
</evidence>
<dbReference type="AlphaFoldDB" id="Q9N483"/>
<keyword evidence="7 19" id="KW-1133">Transmembrane helix</keyword>
<comment type="similarity">
    <text evidence="14">Belongs to the nematode receptor-like protein str family.</text>
</comment>
<comment type="subcellular location">
    <subcellularLocation>
        <location evidence="1">Cell projection</location>
        <location evidence="1">Cilium membrane</location>
        <topology evidence="1">Multi-pass membrane protein</topology>
    </subcellularLocation>
</comment>
<dbReference type="eggNOG" id="ENOG502R148">
    <property type="taxonomic scope" value="Eukaryota"/>
</dbReference>
<evidence type="ECO:0000256" key="13">
    <source>
        <dbReference type="ARBA" id="ARBA00054965"/>
    </source>
</evidence>
<evidence type="ECO:0000256" key="16">
    <source>
        <dbReference type="ARBA" id="ARBA00067967"/>
    </source>
</evidence>
<keyword evidence="8" id="KW-0969">Cilium</keyword>
<evidence type="ECO:0000256" key="19">
    <source>
        <dbReference type="SAM" id="Phobius"/>
    </source>
</evidence>
<dbReference type="PANTHER" id="PTHR22943">
    <property type="entry name" value="7-TRANSMEMBRANE DOMAIN RECEPTOR C.ELEGANS"/>
    <property type="match status" value="1"/>
</dbReference>
<keyword evidence="3" id="KW-0145">Chemotaxis</keyword>
<dbReference type="HOGENOM" id="CLU_036335_2_0_1"/>
<dbReference type="GO" id="GO:0007186">
    <property type="term" value="P:G protein-coupled receptor signaling pathway"/>
    <property type="evidence" value="ECO:0000318"/>
    <property type="project" value="GO_Central"/>
</dbReference>
<evidence type="ECO:0000256" key="7">
    <source>
        <dbReference type="ARBA" id="ARBA00022989"/>
    </source>
</evidence>
<name>Q9N483_CAEEL</name>
<evidence type="ECO:0000256" key="5">
    <source>
        <dbReference type="ARBA" id="ARBA00022692"/>
    </source>
</evidence>
<reference evidence="20 21" key="1">
    <citation type="journal article" date="1998" name="Science">
        <title>Genome sequence of the nematode C. elegans: a platform for investigating biology.</title>
        <authorList>
            <consortium name="The C. elegans sequencing consortium"/>
            <person name="Sulson J.E."/>
            <person name="Waterston R."/>
        </authorList>
    </citation>
    <scope>NUCLEOTIDE SEQUENCE [LARGE SCALE GENOMIC DNA]</scope>
    <source>
        <strain evidence="20 21">Bristol N2</strain>
    </source>
</reference>
<feature type="transmembrane region" description="Helical" evidence="19">
    <location>
        <begin position="88"/>
        <end position="114"/>
    </location>
</feature>
<evidence type="ECO:0000256" key="12">
    <source>
        <dbReference type="ARBA" id="ARBA00023273"/>
    </source>
</evidence>
<dbReference type="Pfam" id="PF10326">
    <property type="entry name" value="7TM_GPCR_Str"/>
    <property type="match status" value="1"/>
</dbReference>
<evidence type="ECO:0000256" key="3">
    <source>
        <dbReference type="ARBA" id="ARBA00022500"/>
    </source>
</evidence>
<dbReference type="DIP" id="DIP-24375N"/>
<dbReference type="RefSeq" id="NP_500659.2">
    <property type="nucleotide sequence ID" value="NM_068258.5"/>
</dbReference>
<dbReference type="GO" id="GO:0038022">
    <property type="term" value="F:G protein-coupled olfactory receptor activity"/>
    <property type="evidence" value="ECO:0000318"/>
    <property type="project" value="GO_Central"/>
</dbReference>
<feature type="transmembrane region" description="Helical" evidence="19">
    <location>
        <begin position="12"/>
        <end position="34"/>
    </location>
</feature>
<dbReference type="GeneID" id="189459"/>
<evidence type="ECO:0000256" key="9">
    <source>
        <dbReference type="ARBA" id="ARBA00023136"/>
    </source>
</evidence>
<dbReference type="AGR" id="WB:WBGene00006217"/>
<dbReference type="PhylomeDB" id="Q9N483"/>
<evidence type="ECO:0000256" key="4">
    <source>
        <dbReference type="ARBA" id="ARBA00022606"/>
    </source>
</evidence>
<dbReference type="GO" id="GO:0060170">
    <property type="term" value="C:ciliary membrane"/>
    <property type="evidence" value="ECO:0007669"/>
    <property type="project" value="UniProtKB-SubCell"/>
</dbReference>
<keyword evidence="10 20" id="KW-0675">Receptor</keyword>
<feature type="transmembrane region" description="Helical" evidence="19">
    <location>
        <begin position="199"/>
        <end position="224"/>
    </location>
</feature>
<dbReference type="InterPro" id="IPR019428">
    <property type="entry name" value="7TM_GPCR_serpentine_rcpt_Str"/>
</dbReference>
<evidence type="ECO:0000256" key="2">
    <source>
        <dbReference type="ARBA" id="ARBA00022475"/>
    </source>
</evidence>
<dbReference type="SUPFAM" id="SSF81321">
    <property type="entry name" value="Family A G protein-coupled receptor-like"/>
    <property type="match status" value="1"/>
</dbReference>
<sequence length="339" mass="38744">MTPVTFANIKTVIQFISVFISIFINALSIYLIVTKSPKIMGTYRHLMIYFCGCSMVFSVLDVIVQPSIETYKSAFLMVVDVKNRSLNSWSAVLFMNLLCGCIGVTVYGIAIHFIYRLLALERKGRLRYFNCQYLPIWFSIPILAGTIWYIVTENIFGMNPVNTEYIRNPVKDSFNMKMEDCVYGAAVFYPIDKNGIKTISWISFFGLGCYLTLLTIPFISILVAGAKSWNHVQKLLEHGESEFARNLQMQLYKALIAQTLIPVVFFFTPFGCVFVLPAFEIECQFMSAPITLVFAIYPAIDPLPNLFFVDYYRNPISNFLRKVWCRKPKVEAATINSTL</sequence>
<keyword evidence="6" id="KW-0552">Olfaction</keyword>
<evidence type="ECO:0000256" key="17">
    <source>
        <dbReference type="ARBA" id="ARBA00078653"/>
    </source>
</evidence>
<evidence type="ECO:0000256" key="15">
    <source>
        <dbReference type="ARBA" id="ARBA00064300"/>
    </source>
</evidence>
<evidence type="ECO:0000256" key="10">
    <source>
        <dbReference type="ARBA" id="ARBA00023170"/>
    </source>
</evidence>
<proteinExistence type="inferred from homology"/>
<dbReference type="OrthoDB" id="5848788at2759"/>